<keyword evidence="1" id="KW-0805">Transcription regulation</keyword>
<dbReference type="Gene3D" id="1.10.10.60">
    <property type="entry name" value="Homeodomain-like"/>
    <property type="match status" value="1"/>
</dbReference>
<dbReference type="OrthoDB" id="110167at2"/>
<dbReference type="PROSITE" id="PS01124">
    <property type="entry name" value="HTH_ARAC_FAMILY_2"/>
    <property type="match status" value="1"/>
</dbReference>
<dbReference type="InterPro" id="IPR050204">
    <property type="entry name" value="AraC_XylS_family_regulators"/>
</dbReference>
<evidence type="ECO:0000256" key="2">
    <source>
        <dbReference type="ARBA" id="ARBA00023125"/>
    </source>
</evidence>
<name>A0A1I5BYA4_9HYPH</name>
<dbReference type="GO" id="GO:0003700">
    <property type="term" value="F:DNA-binding transcription factor activity"/>
    <property type="evidence" value="ECO:0007669"/>
    <property type="project" value="InterPro"/>
</dbReference>
<feature type="domain" description="HTH araC/xylS-type" evidence="4">
    <location>
        <begin position="178"/>
        <end position="276"/>
    </location>
</feature>
<dbReference type="PROSITE" id="PS00041">
    <property type="entry name" value="HTH_ARAC_FAMILY_1"/>
    <property type="match status" value="1"/>
</dbReference>
<evidence type="ECO:0000313" key="5">
    <source>
        <dbReference type="EMBL" id="SFN79675.1"/>
    </source>
</evidence>
<dbReference type="InterPro" id="IPR018060">
    <property type="entry name" value="HTH_AraC"/>
</dbReference>
<sequence>MVNSNMPKMNTPVSKPSVASLVGSDARFAFGETAYQAGEIFGPLKGYQLEAIYLRVGQVEVHCDDEVFSMTAPQVALIASQKRLEYRYGPANLSNVVWCQYLSERLDSRTFSYLARGAGPMDVSPASVSLLKIGADLPTEFHAGMEDLCSALGIAVMENLMVRRLALESVDKIPPQVQLVRRYIEDHLGSPITMKQLAELSGLSPQHLNRLYQAAFDENPLDCLWRLRVRRGAYLLSHTGKQISQIAYEVGFKTPNHFSRQIKEVYGLSPRKLRAESWTRHPN</sequence>
<evidence type="ECO:0000259" key="4">
    <source>
        <dbReference type="PROSITE" id="PS01124"/>
    </source>
</evidence>
<dbReference type="Pfam" id="PF12833">
    <property type="entry name" value="HTH_18"/>
    <property type="match status" value="1"/>
</dbReference>
<organism evidence="5 6">
    <name type="scientific">Cohaesibacter marisflavi</name>
    <dbReference type="NCBI Taxonomy" id="655353"/>
    <lineage>
        <taxon>Bacteria</taxon>
        <taxon>Pseudomonadati</taxon>
        <taxon>Pseudomonadota</taxon>
        <taxon>Alphaproteobacteria</taxon>
        <taxon>Hyphomicrobiales</taxon>
        <taxon>Cohaesibacteraceae</taxon>
    </lineage>
</organism>
<dbReference type="InterPro" id="IPR009057">
    <property type="entry name" value="Homeodomain-like_sf"/>
</dbReference>
<dbReference type="SMART" id="SM00342">
    <property type="entry name" value="HTH_ARAC"/>
    <property type="match status" value="1"/>
</dbReference>
<dbReference type="Proteomes" id="UP000199236">
    <property type="component" value="Unassembled WGS sequence"/>
</dbReference>
<dbReference type="AlphaFoldDB" id="A0A1I5BYA4"/>
<evidence type="ECO:0000256" key="3">
    <source>
        <dbReference type="ARBA" id="ARBA00023163"/>
    </source>
</evidence>
<reference evidence="5 6" key="1">
    <citation type="submission" date="2016-10" db="EMBL/GenBank/DDBJ databases">
        <authorList>
            <person name="de Groot N.N."/>
        </authorList>
    </citation>
    <scope>NUCLEOTIDE SEQUENCE [LARGE SCALE GENOMIC DNA]</scope>
    <source>
        <strain evidence="5 6">CGMCC 1.9157</strain>
    </source>
</reference>
<keyword evidence="3" id="KW-0804">Transcription</keyword>
<evidence type="ECO:0000313" key="6">
    <source>
        <dbReference type="Proteomes" id="UP000199236"/>
    </source>
</evidence>
<dbReference type="STRING" id="655353.SAMN04488056_10243"/>
<dbReference type="SUPFAM" id="SSF46689">
    <property type="entry name" value="Homeodomain-like"/>
    <property type="match status" value="2"/>
</dbReference>
<dbReference type="PANTHER" id="PTHR46796">
    <property type="entry name" value="HTH-TYPE TRANSCRIPTIONAL ACTIVATOR RHAS-RELATED"/>
    <property type="match status" value="1"/>
</dbReference>
<dbReference type="EMBL" id="FOVR01000002">
    <property type="protein sequence ID" value="SFN79675.1"/>
    <property type="molecule type" value="Genomic_DNA"/>
</dbReference>
<dbReference type="InterPro" id="IPR020449">
    <property type="entry name" value="Tscrpt_reg_AraC-type_HTH"/>
</dbReference>
<dbReference type="GO" id="GO:0043565">
    <property type="term" value="F:sequence-specific DNA binding"/>
    <property type="evidence" value="ECO:0007669"/>
    <property type="project" value="InterPro"/>
</dbReference>
<protein>
    <submittedName>
        <fullName evidence="5">Helix-turn-helix domain-containing protein</fullName>
    </submittedName>
</protein>
<gene>
    <name evidence="5" type="ORF">SAMN04488056_10243</name>
</gene>
<dbReference type="InterPro" id="IPR018062">
    <property type="entry name" value="HTH_AraC-typ_CS"/>
</dbReference>
<accession>A0A1I5BYA4</accession>
<keyword evidence="2" id="KW-0238">DNA-binding</keyword>
<evidence type="ECO:0000256" key="1">
    <source>
        <dbReference type="ARBA" id="ARBA00023015"/>
    </source>
</evidence>
<keyword evidence="6" id="KW-1185">Reference proteome</keyword>
<proteinExistence type="predicted"/>
<dbReference type="PRINTS" id="PR00032">
    <property type="entry name" value="HTHARAC"/>
</dbReference>